<dbReference type="InterPro" id="IPR008271">
    <property type="entry name" value="Ser/Thr_kinase_AS"/>
</dbReference>
<gene>
    <name evidence="13" type="ORF">WMSIL1_LOCUS4884</name>
</gene>
<keyword evidence="5" id="KW-0547">Nucleotide-binding</keyword>
<dbReference type="GO" id="GO:0004674">
    <property type="term" value="F:protein serine/threonine kinase activity"/>
    <property type="evidence" value="ECO:0007669"/>
    <property type="project" value="UniProtKB-KW"/>
</dbReference>
<keyword evidence="14" id="KW-1185">Reference proteome</keyword>
<feature type="compositionally biased region" description="Polar residues" evidence="10">
    <location>
        <begin position="731"/>
        <end position="755"/>
    </location>
</feature>
<dbReference type="GO" id="GO:0035556">
    <property type="term" value="P:intracellular signal transduction"/>
    <property type="evidence" value="ECO:0007669"/>
    <property type="project" value="TreeGrafter"/>
</dbReference>
<dbReference type="PROSITE" id="PS50011">
    <property type="entry name" value="PROTEIN_KINASE_DOM"/>
    <property type="match status" value="1"/>
</dbReference>
<feature type="region of interest" description="Disordered" evidence="10">
    <location>
        <begin position="731"/>
        <end position="764"/>
    </location>
</feature>
<evidence type="ECO:0000256" key="5">
    <source>
        <dbReference type="ARBA" id="ARBA00022741"/>
    </source>
</evidence>
<dbReference type="PANTHER" id="PTHR24346:SF30">
    <property type="entry name" value="MATERNAL EMBRYONIC LEUCINE ZIPPER KINASE"/>
    <property type="match status" value="1"/>
</dbReference>
<evidence type="ECO:0000256" key="2">
    <source>
        <dbReference type="ARBA" id="ARBA00012513"/>
    </source>
</evidence>
<dbReference type="GO" id="GO:0106310">
    <property type="term" value="F:protein serine kinase activity"/>
    <property type="evidence" value="ECO:0007669"/>
    <property type="project" value="RHEA"/>
</dbReference>
<evidence type="ECO:0000256" key="10">
    <source>
        <dbReference type="SAM" id="MobiDB-lite"/>
    </source>
</evidence>
<feature type="region of interest" description="Disordered" evidence="10">
    <location>
        <begin position="340"/>
        <end position="438"/>
    </location>
</feature>
<sequence length="812" mass="88383">MIPRALQGLYFLCEPIADGTFGRLYLAIHVLTRQQVAIKVIDKRKLTGELHRVRCEIEALKRLSHPNIYSLYHVIETDGAFYLVLEYVPGGELFDYILHNGNLEESHARILFRQLVSAICYSHSKGIAHRDLKPENILLKDDYSIRVIDFGLCAKNADSKYLNTFCGSLAYAAPEVLQNQEYSGPAADIWSMGVILYAMLMGCLPFDPSKPEKLTKLIVKGSYSVDETLSKSSQDLLARMLCVDPLTRIGMEELCKHPWVVEEGDGPIELFFDPKQRNPQSLSNLNQEIVREIAMYTRIPQVEMIRMLRRRSYDYLTATYMIMERILDEEDVLLVLQRPKNEGGSGAGGSRRTAHSVPQPSRSNPNVATDSEEQTSKSAFQGAVASTPNTPAPPPQHSSRPTHRKPRPTIFNPMSMPADAVSTPRRPVSTVEGSNSTAVPHQGILTENTAINRDVQLMPPPAISKRSIGLQTPSRKDFPNPMVTTLSPGRSIDSQLNQISKDLGLNERENYSGSRPPSEQILGRTIIETEDDGGSGGKTMASSADDLLNSMCYDLDGTAEYSMSTNTTTNPQGHGNSFNLGGSGGGDTSVCSSNATGSGTSVSHGSGSANLFRHFILSRKTTTTSSGGVALPAGSKLKKIRIGGSGGNGILGSGNNNVMLAKPDLSAAEILEKISESLTKNSIRFTLKRHGFVCTFANDWGRALLEFSIEVVAVIGKTSISKRLHFQASKKLNSNTSTGSNPTPALEKPTSSSELQRGRSPSLEPNAQLGIKIKRLHGDAFTYASICRTVLDQAEVKADVVVAASQVMAAKK</sequence>
<dbReference type="AlphaFoldDB" id="A0A564YBH0"/>
<keyword evidence="4" id="KW-0808">Transferase</keyword>
<dbReference type="FunFam" id="1.10.510.10:FF:000571">
    <property type="entry name" value="Maternal embryonic leucine zipper kinase"/>
    <property type="match status" value="1"/>
</dbReference>
<dbReference type="EMBL" id="CABIJS010000144">
    <property type="protein sequence ID" value="VUZ44612.1"/>
    <property type="molecule type" value="Genomic_DNA"/>
</dbReference>
<proteinExistence type="inferred from homology"/>
<evidence type="ECO:0000256" key="1">
    <source>
        <dbReference type="ARBA" id="ARBA00006234"/>
    </source>
</evidence>
<evidence type="ECO:0000259" key="12">
    <source>
        <dbReference type="PROSITE" id="PS50032"/>
    </source>
</evidence>
<feature type="compositionally biased region" description="Polar residues" evidence="10">
    <location>
        <begin position="376"/>
        <end position="389"/>
    </location>
</feature>
<comment type="catalytic activity">
    <reaction evidence="9">
        <text>L-seryl-[protein] + ATP = O-phospho-L-seryl-[protein] + ADP + H(+)</text>
        <dbReference type="Rhea" id="RHEA:17989"/>
        <dbReference type="Rhea" id="RHEA-COMP:9863"/>
        <dbReference type="Rhea" id="RHEA-COMP:11604"/>
        <dbReference type="ChEBI" id="CHEBI:15378"/>
        <dbReference type="ChEBI" id="CHEBI:29999"/>
        <dbReference type="ChEBI" id="CHEBI:30616"/>
        <dbReference type="ChEBI" id="CHEBI:83421"/>
        <dbReference type="ChEBI" id="CHEBI:456216"/>
        <dbReference type="EC" id="2.7.11.1"/>
    </reaction>
</comment>
<dbReference type="FunFam" id="3.30.200.20:FF:000042">
    <property type="entry name" value="Aurora kinase A"/>
    <property type="match status" value="1"/>
</dbReference>
<dbReference type="GO" id="GO:0005737">
    <property type="term" value="C:cytoplasm"/>
    <property type="evidence" value="ECO:0007669"/>
    <property type="project" value="TreeGrafter"/>
</dbReference>
<keyword evidence="7" id="KW-0067">ATP-binding</keyword>
<dbReference type="PANTHER" id="PTHR24346">
    <property type="entry name" value="MAP/MICROTUBULE AFFINITY-REGULATING KINASE"/>
    <property type="match status" value="1"/>
</dbReference>
<feature type="domain" description="Protein kinase" evidence="11">
    <location>
        <begin position="10"/>
        <end position="260"/>
    </location>
</feature>
<evidence type="ECO:0000256" key="9">
    <source>
        <dbReference type="ARBA" id="ARBA00048679"/>
    </source>
</evidence>
<evidence type="ECO:0000256" key="7">
    <source>
        <dbReference type="ARBA" id="ARBA00022840"/>
    </source>
</evidence>
<dbReference type="PROSITE" id="PS50032">
    <property type="entry name" value="KA1"/>
    <property type="match status" value="1"/>
</dbReference>
<evidence type="ECO:0000256" key="4">
    <source>
        <dbReference type="ARBA" id="ARBA00022679"/>
    </source>
</evidence>
<evidence type="ECO:0000313" key="13">
    <source>
        <dbReference type="EMBL" id="VUZ44612.1"/>
    </source>
</evidence>
<comment type="catalytic activity">
    <reaction evidence="8">
        <text>L-threonyl-[protein] + ATP = O-phospho-L-threonyl-[protein] + ADP + H(+)</text>
        <dbReference type="Rhea" id="RHEA:46608"/>
        <dbReference type="Rhea" id="RHEA-COMP:11060"/>
        <dbReference type="Rhea" id="RHEA-COMP:11605"/>
        <dbReference type="ChEBI" id="CHEBI:15378"/>
        <dbReference type="ChEBI" id="CHEBI:30013"/>
        <dbReference type="ChEBI" id="CHEBI:30616"/>
        <dbReference type="ChEBI" id="CHEBI:61977"/>
        <dbReference type="ChEBI" id="CHEBI:456216"/>
        <dbReference type="EC" id="2.7.11.1"/>
    </reaction>
</comment>
<evidence type="ECO:0000259" key="11">
    <source>
        <dbReference type="PROSITE" id="PS50011"/>
    </source>
</evidence>
<protein>
    <recommendedName>
        <fullName evidence="2">non-specific serine/threonine protein kinase</fullName>
        <ecNumber evidence="2">2.7.11.1</ecNumber>
    </recommendedName>
</protein>
<organism evidence="13 14">
    <name type="scientific">Hymenolepis diminuta</name>
    <name type="common">Rat tapeworm</name>
    <dbReference type="NCBI Taxonomy" id="6216"/>
    <lineage>
        <taxon>Eukaryota</taxon>
        <taxon>Metazoa</taxon>
        <taxon>Spiralia</taxon>
        <taxon>Lophotrochozoa</taxon>
        <taxon>Platyhelminthes</taxon>
        <taxon>Cestoda</taxon>
        <taxon>Eucestoda</taxon>
        <taxon>Cyclophyllidea</taxon>
        <taxon>Hymenolepididae</taxon>
        <taxon>Hymenolepis</taxon>
    </lineage>
</organism>
<dbReference type="Gene3D" id="1.10.510.10">
    <property type="entry name" value="Transferase(Phosphotransferase) domain 1"/>
    <property type="match status" value="1"/>
</dbReference>
<dbReference type="Proteomes" id="UP000321570">
    <property type="component" value="Unassembled WGS sequence"/>
</dbReference>
<dbReference type="Gene3D" id="3.30.310.80">
    <property type="entry name" value="Kinase associated domain 1, KA1"/>
    <property type="match status" value="1"/>
</dbReference>
<dbReference type="InterPro" id="IPR001772">
    <property type="entry name" value="KA1_dom"/>
</dbReference>
<reference evidence="13 14" key="1">
    <citation type="submission" date="2019-07" db="EMBL/GenBank/DDBJ databases">
        <authorList>
            <person name="Jastrzebski P J."/>
            <person name="Paukszto L."/>
            <person name="Jastrzebski P J."/>
        </authorList>
    </citation>
    <scope>NUCLEOTIDE SEQUENCE [LARGE SCALE GENOMIC DNA]</scope>
    <source>
        <strain evidence="13 14">WMS-il1</strain>
    </source>
</reference>
<dbReference type="SUPFAM" id="SSF103243">
    <property type="entry name" value="KA1-like"/>
    <property type="match status" value="1"/>
</dbReference>
<dbReference type="GO" id="GO:0005524">
    <property type="term" value="F:ATP binding"/>
    <property type="evidence" value="ECO:0007669"/>
    <property type="project" value="UniProtKB-KW"/>
</dbReference>
<evidence type="ECO:0000313" key="14">
    <source>
        <dbReference type="Proteomes" id="UP000321570"/>
    </source>
</evidence>
<dbReference type="SUPFAM" id="SSF56112">
    <property type="entry name" value="Protein kinase-like (PK-like)"/>
    <property type="match status" value="1"/>
</dbReference>
<dbReference type="InterPro" id="IPR000719">
    <property type="entry name" value="Prot_kinase_dom"/>
</dbReference>
<dbReference type="CDD" id="cd14003">
    <property type="entry name" value="STKc_AMPK-like"/>
    <property type="match status" value="1"/>
</dbReference>
<dbReference type="EC" id="2.7.11.1" evidence="2"/>
<name>A0A564YBH0_HYMDI</name>
<feature type="compositionally biased region" description="Polar residues" evidence="10">
    <location>
        <begin position="356"/>
        <end position="369"/>
    </location>
</feature>
<keyword evidence="3" id="KW-0723">Serine/threonine-protein kinase</keyword>
<dbReference type="Pfam" id="PF00069">
    <property type="entry name" value="Pkinase"/>
    <property type="match status" value="1"/>
</dbReference>
<keyword evidence="6" id="KW-0418">Kinase</keyword>
<dbReference type="InterPro" id="IPR011009">
    <property type="entry name" value="Kinase-like_dom_sf"/>
</dbReference>
<feature type="domain" description="KA1" evidence="12">
    <location>
        <begin position="744"/>
        <end position="796"/>
    </location>
</feature>
<comment type="similarity">
    <text evidence="1">Belongs to the protein kinase superfamily. CAMK Ser/Thr protein kinase family. SNF1 subfamily.</text>
</comment>
<accession>A0A564YBH0</accession>
<dbReference type="InterPro" id="IPR028375">
    <property type="entry name" value="KA1/Ssp2_C"/>
</dbReference>
<dbReference type="SMART" id="SM00220">
    <property type="entry name" value="S_TKc"/>
    <property type="match status" value="1"/>
</dbReference>
<evidence type="ECO:0000256" key="8">
    <source>
        <dbReference type="ARBA" id="ARBA00047899"/>
    </source>
</evidence>
<evidence type="ECO:0000256" key="3">
    <source>
        <dbReference type="ARBA" id="ARBA00022527"/>
    </source>
</evidence>
<evidence type="ECO:0000256" key="6">
    <source>
        <dbReference type="ARBA" id="ARBA00022777"/>
    </source>
</evidence>
<dbReference type="PROSITE" id="PS00108">
    <property type="entry name" value="PROTEIN_KINASE_ST"/>
    <property type="match status" value="1"/>
</dbReference>